<sequence>MSSKIDISIVIPVYNERENIAELSQRLTAVMKNLKKSYEVLFVDDGSNDTPHDSDGRSATLTEIINAKKKNKNISALSLAKNSGKSQAYIVGFDAAQGDVVITMDGDLQDRPEQIPDFLEKIKEGYDLVTGWKYTGKGKRKYSSEMFNKLTRGVTHLNIHDTNCPFKAYRREVVKNMWVYGNLYRFIPAMAFWQGYKVTEIKVENDPRKHGITKYGSLRWMGGFIDLLTVFFLTQYIKRPLYLFSIAGLFSFSLGFLIELYILIDGIAKGFISHTALMLLGIVFIIASIQFVSTGLLAEMIIRVRQELQRDVPVYKKY</sequence>
<dbReference type="PANTHER" id="PTHR48090">
    <property type="entry name" value="UNDECAPRENYL-PHOSPHATE 4-DEOXY-4-FORMAMIDO-L-ARABINOSE TRANSFERASE-RELATED"/>
    <property type="match status" value="1"/>
</dbReference>
<evidence type="ECO:0000256" key="2">
    <source>
        <dbReference type="ARBA" id="ARBA00022676"/>
    </source>
</evidence>
<dbReference type="SUPFAM" id="SSF53448">
    <property type="entry name" value="Nucleotide-diphospho-sugar transferases"/>
    <property type="match status" value="1"/>
</dbReference>
<feature type="domain" description="Glycosyltransferase 2-like" evidence="9">
    <location>
        <begin position="8"/>
        <end position="177"/>
    </location>
</feature>
<dbReference type="AlphaFoldDB" id="A0A1F5RGM6"/>
<evidence type="ECO:0000256" key="5">
    <source>
        <dbReference type="ARBA" id="ARBA00022985"/>
    </source>
</evidence>
<evidence type="ECO:0000259" key="9">
    <source>
        <dbReference type="Pfam" id="PF00535"/>
    </source>
</evidence>
<dbReference type="Pfam" id="PF00535">
    <property type="entry name" value="Glycos_transf_2"/>
    <property type="match status" value="1"/>
</dbReference>
<keyword evidence="2" id="KW-0328">Glycosyltransferase</keyword>
<dbReference type="InterPro" id="IPR001173">
    <property type="entry name" value="Glyco_trans_2-like"/>
</dbReference>
<comment type="caution">
    <text evidence="10">The sequence shown here is derived from an EMBL/GenBank/DDBJ whole genome shotgun (WGS) entry which is preliminary data.</text>
</comment>
<dbReference type="Gene3D" id="3.90.550.10">
    <property type="entry name" value="Spore Coat Polysaccharide Biosynthesis Protein SpsA, Chain A"/>
    <property type="match status" value="1"/>
</dbReference>
<feature type="transmembrane region" description="Helical" evidence="8">
    <location>
        <begin position="216"/>
        <end position="234"/>
    </location>
</feature>
<name>A0A1F5RGM6_9BACT</name>
<dbReference type="PANTHER" id="PTHR48090:SF3">
    <property type="entry name" value="UNDECAPRENYL-PHOSPHATE 4-DEOXY-4-FORMAMIDO-L-ARABINOSE TRANSFERASE"/>
    <property type="match status" value="1"/>
</dbReference>
<keyword evidence="3" id="KW-0808">Transferase</keyword>
<evidence type="ECO:0000313" key="10">
    <source>
        <dbReference type="EMBL" id="OGF13549.1"/>
    </source>
</evidence>
<dbReference type="GO" id="GO:0009103">
    <property type="term" value="P:lipopolysaccharide biosynthetic process"/>
    <property type="evidence" value="ECO:0007669"/>
    <property type="project" value="UniProtKB-KW"/>
</dbReference>
<protein>
    <recommendedName>
        <fullName evidence="9">Glycosyltransferase 2-like domain-containing protein</fullName>
    </recommendedName>
</protein>
<accession>A0A1F5RGM6</accession>
<evidence type="ECO:0000313" key="11">
    <source>
        <dbReference type="Proteomes" id="UP000177230"/>
    </source>
</evidence>
<gene>
    <name evidence="10" type="ORF">A2024_07130</name>
</gene>
<keyword evidence="7 8" id="KW-0472">Membrane</keyword>
<dbReference type="EMBL" id="MFFM01000015">
    <property type="protein sequence ID" value="OGF13549.1"/>
    <property type="molecule type" value="Genomic_DNA"/>
</dbReference>
<evidence type="ECO:0000256" key="8">
    <source>
        <dbReference type="SAM" id="Phobius"/>
    </source>
</evidence>
<dbReference type="InterPro" id="IPR029044">
    <property type="entry name" value="Nucleotide-diphossugar_trans"/>
</dbReference>
<dbReference type="Proteomes" id="UP000177230">
    <property type="component" value="Unassembled WGS sequence"/>
</dbReference>
<feature type="transmembrane region" description="Helical" evidence="8">
    <location>
        <begin position="276"/>
        <end position="298"/>
    </location>
</feature>
<evidence type="ECO:0000256" key="4">
    <source>
        <dbReference type="ARBA" id="ARBA00022692"/>
    </source>
</evidence>
<dbReference type="GO" id="GO:0099621">
    <property type="term" value="F:undecaprenyl-phosphate 4-deoxy-4-formamido-L-arabinose transferase activity"/>
    <property type="evidence" value="ECO:0007669"/>
    <property type="project" value="TreeGrafter"/>
</dbReference>
<evidence type="ECO:0000256" key="1">
    <source>
        <dbReference type="ARBA" id="ARBA00022475"/>
    </source>
</evidence>
<feature type="transmembrane region" description="Helical" evidence="8">
    <location>
        <begin position="241"/>
        <end position="264"/>
    </location>
</feature>
<evidence type="ECO:0000256" key="6">
    <source>
        <dbReference type="ARBA" id="ARBA00022989"/>
    </source>
</evidence>
<keyword evidence="4 8" id="KW-0812">Transmembrane</keyword>
<evidence type="ECO:0000256" key="3">
    <source>
        <dbReference type="ARBA" id="ARBA00022679"/>
    </source>
</evidence>
<proteinExistence type="predicted"/>
<reference evidence="10 11" key="1">
    <citation type="journal article" date="2016" name="Nat. Commun.">
        <title>Thousands of microbial genomes shed light on interconnected biogeochemical processes in an aquifer system.</title>
        <authorList>
            <person name="Anantharaman K."/>
            <person name="Brown C.T."/>
            <person name="Hug L.A."/>
            <person name="Sharon I."/>
            <person name="Castelle C.J."/>
            <person name="Probst A.J."/>
            <person name="Thomas B.C."/>
            <person name="Singh A."/>
            <person name="Wilkins M.J."/>
            <person name="Karaoz U."/>
            <person name="Brodie E.L."/>
            <person name="Williams K.H."/>
            <person name="Hubbard S.S."/>
            <person name="Banfield J.F."/>
        </authorList>
    </citation>
    <scope>NUCLEOTIDE SEQUENCE [LARGE SCALE GENOMIC DNA]</scope>
</reference>
<dbReference type="InterPro" id="IPR050256">
    <property type="entry name" value="Glycosyltransferase_2"/>
</dbReference>
<keyword evidence="1" id="KW-1003">Cell membrane</keyword>
<keyword evidence="5" id="KW-0448">Lipopolysaccharide biosynthesis</keyword>
<dbReference type="CDD" id="cd04187">
    <property type="entry name" value="DPM1_like_bac"/>
    <property type="match status" value="1"/>
</dbReference>
<evidence type="ECO:0000256" key="7">
    <source>
        <dbReference type="ARBA" id="ARBA00023136"/>
    </source>
</evidence>
<dbReference type="GO" id="GO:0005886">
    <property type="term" value="C:plasma membrane"/>
    <property type="evidence" value="ECO:0007669"/>
    <property type="project" value="TreeGrafter"/>
</dbReference>
<keyword evidence="6 8" id="KW-1133">Transmembrane helix</keyword>
<organism evidence="10 11">
    <name type="scientific">Candidatus Edwardsbacteria bacterium GWF2_54_11</name>
    <dbReference type="NCBI Taxonomy" id="1817851"/>
    <lineage>
        <taxon>Bacteria</taxon>
        <taxon>Candidatus Edwardsiibacteriota</taxon>
    </lineage>
</organism>